<protein>
    <recommendedName>
        <fullName evidence="5">Histidine kinase</fullName>
    </recommendedName>
</protein>
<proteinExistence type="predicted"/>
<evidence type="ECO:0008006" key="5">
    <source>
        <dbReference type="Google" id="ProtNLM"/>
    </source>
</evidence>
<dbReference type="KEGG" id="ncu:F0U83_12525"/>
<sequence length="378" mass="41522">MRIFQSQFINGQWSQVLPCQNDAQWVLIFGDRELIQSSTIQAQLSSAFPFAQTVGCTTSGEISDIEIYDNTLVLTAISFESSSIQAVSCNINAFSSSFEAGVHLTDQLPKENLKHLFVLSDGQLVNGTELVNGITRDLDTHIMLSGGMAGDADRFEETLVWHNKKVESGLIVLIGFYGEHLNIGYGSLGGWDTFGPDRLITRSKGNVLYEMDDQPALDLYKKYLADHASKLPASALRFPLRVRNIEDNQSVVRTILSVNEEDKSMTFAGDVPQGAYARLMMANLDRLIDGAQGAAQKALQSANQEAEFAILISCVGRRLVLQQNTEAELESAKDVLSERCKITGFYSYGEISPIEGATVCGLHNQTMTITTFSESQHA</sequence>
<feature type="domain" description="FIST C-domain" evidence="2">
    <location>
        <begin position="216"/>
        <end position="354"/>
    </location>
</feature>
<evidence type="ECO:0000313" key="4">
    <source>
        <dbReference type="Proteomes" id="UP000324760"/>
    </source>
</evidence>
<gene>
    <name evidence="3" type="ORF">F0U83_12525</name>
</gene>
<dbReference type="PANTHER" id="PTHR40252:SF2">
    <property type="entry name" value="BLR0328 PROTEIN"/>
    <property type="match status" value="1"/>
</dbReference>
<evidence type="ECO:0000259" key="1">
    <source>
        <dbReference type="SMART" id="SM00897"/>
    </source>
</evidence>
<dbReference type="PANTHER" id="PTHR40252">
    <property type="entry name" value="BLR0328 PROTEIN"/>
    <property type="match status" value="1"/>
</dbReference>
<dbReference type="InterPro" id="IPR019494">
    <property type="entry name" value="FIST_C"/>
</dbReference>
<dbReference type="Pfam" id="PF08495">
    <property type="entry name" value="FIST"/>
    <property type="match status" value="1"/>
</dbReference>
<organism evidence="3 4">
    <name type="scientific">Neptunomonas concharum</name>
    <dbReference type="NCBI Taxonomy" id="1031538"/>
    <lineage>
        <taxon>Bacteria</taxon>
        <taxon>Pseudomonadati</taxon>
        <taxon>Pseudomonadota</taxon>
        <taxon>Gammaproteobacteria</taxon>
        <taxon>Oceanospirillales</taxon>
        <taxon>Oceanospirillaceae</taxon>
        <taxon>Neptunomonas</taxon>
    </lineage>
</organism>
<evidence type="ECO:0000259" key="2">
    <source>
        <dbReference type="SMART" id="SM01204"/>
    </source>
</evidence>
<dbReference type="SMART" id="SM00897">
    <property type="entry name" value="FIST"/>
    <property type="match status" value="1"/>
</dbReference>
<dbReference type="Proteomes" id="UP000324760">
    <property type="component" value="Chromosome"/>
</dbReference>
<evidence type="ECO:0000313" key="3">
    <source>
        <dbReference type="EMBL" id="QEQ97474.1"/>
    </source>
</evidence>
<reference evidence="3 4" key="1">
    <citation type="journal article" date="2019" name="Biochem. Eng. J.">
        <title>Metabolic engineering of the marine bacteria Neptunomonas concharum for the production of acetoin and meso-2,3-butanediol from acetate.</title>
        <authorList>
            <person name="Li W."/>
            <person name="Pu N."/>
            <person name="Liu C.-X."/>
            <person name="Yuan Q.-P."/>
            <person name="Li Z.-J."/>
        </authorList>
    </citation>
    <scope>NUCLEOTIDE SEQUENCE [LARGE SCALE GENOMIC DNA]</scope>
    <source>
        <strain evidence="3 4">JCM17730</strain>
    </source>
</reference>
<dbReference type="AlphaFoldDB" id="A0A5P1RCS4"/>
<feature type="domain" description="FIST" evidence="1">
    <location>
        <begin position="22"/>
        <end position="215"/>
    </location>
</feature>
<dbReference type="Pfam" id="PF10442">
    <property type="entry name" value="FIST_C"/>
    <property type="match status" value="1"/>
</dbReference>
<dbReference type="SMART" id="SM01204">
    <property type="entry name" value="FIST_C"/>
    <property type="match status" value="1"/>
</dbReference>
<dbReference type="RefSeq" id="WP_138986885.1">
    <property type="nucleotide sequence ID" value="NZ_CP043869.1"/>
</dbReference>
<dbReference type="OrthoDB" id="9770435at2"/>
<name>A0A5P1RCS4_9GAMM</name>
<accession>A0A5P1RCS4</accession>
<keyword evidence="4" id="KW-1185">Reference proteome</keyword>
<dbReference type="InterPro" id="IPR013702">
    <property type="entry name" value="FIST_domain_N"/>
</dbReference>
<dbReference type="EMBL" id="CP043869">
    <property type="protein sequence ID" value="QEQ97474.1"/>
    <property type="molecule type" value="Genomic_DNA"/>
</dbReference>